<evidence type="ECO:0000256" key="1">
    <source>
        <dbReference type="ARBA" id="ARBA00004323"/>
    </source>
</evidence>
<evidence type="ECO:0000256" key="6">
    <source>
        <dbReference type="ARBA" id="ARBA00022989"/>
    </source>
</evidence>
<keyword evidence="7" id="KW-0333">Golgi apparatus</keyword>
<keyword evidence="5" id="KW-0735">Signal-anchor</keyword>
<dbReference type="Pfam" id="PF06990">
    <property type="entry name" value="Gal-3-0_sulfotr"/>
    <property type="match status" value="2"/>
</dbReference>
<comment type="similarity">
    <text evidence="2">Belongs to the galactose-3-O-sulfotransferase family.</text>
</comment>
<feature type="non-terminal residue" evidence="11">
    <location>
        <position position="1"/>
    </location>
</feature>
<dbReference type="PANTHER" id="PTHR14647:SF87">
    <property type="entry name" value="PUTATIVE-RELATED"/>
    <property type="match status" value="1"/>
</dbReference>
<sequence>GLLTCVVVLLVLYISSNIPSHDVSDPHIVKSKTIASLMTKPSENAGLKLRFSLNIPTDDPKIPRSDQRINSYSNPLINEVHRLVFLKVHKTGSSTVQNTFLRFGLFRNLTFVLAHDKHSLTESGYPNVISFQNSLSEKNIVPPPTGKQYDIMCCHVIYNKRNFTRMLPADMKYIGITRQPIKRLESAFRFFKLFPGVNLTDFAASPFRYDKEKNSMANNRMAFEFGFPLRLFPNSGIQLDGLVIKQEVNDYLDELMNDYCLIMINERLDESVVLLKRILGWQLKDIIYQKQMVSKEEPRRFSSNDVDKLSAFLYLDFALYERAVEEFNKKVLREGEDFVEEVAHFRKINERVTNYCKSESMSTMSFEASPWSSSFVISKGLLTCVVVLLVLYISSNIPSGDVRDPHIVKSKTNIIVKTKPSENTGLSSRFSQNIPIDDPKIPRSDQRIKSFSNPSIPEAHRLVFLKVHKTGSSTVQNIFLRFGLSRNLTFVLAHDKHSLTESGYSNVISFQNSLSEKNIVPHPTGKQYDIMCCHVIYNKRNFTRMLPADMKYIGITRQPIKRLESAFRFFKLFPGVNLTDFAASPFRYDKEKNSMANNRMAFEFGFPLRLFPNSGIQLDGLVIKQ</sequence>
<feature type="chain" id="PRO_5046487171" evidence="10">
    <location>
        <begin position="21"/>
        <end position="625"/>
    </location>
</feature>
<dbReference type="Gene3D" id="3.40.50.300">
    <property type="entry name" value="P-loop containing nucleotide triphosphate hydrolases"/>
    <property type="match status" value="2"/>
</dbReference>
<evidence type="ECO:0000256" key="9">
    <source>
        <dbReference type="ARBA" id="ARBA00023180"/>
    </source>
</evidence>
<dbReference type="PANTHER" id="PTHR14647">
    <property type="entry name" value="GALACTOSE-3-O-SULFOTRANSFERASE"/>
    <property type="match status" value="1"/>
</dbReference>
<evidence type="ECO:0000256" key="7">
    <source>
        <dbReference type="ARBA" id="ARBA00023034"/>
    </source>
</evidence>
<dbReference type="InterPro" id="IPR009729">
    <property type="entry name" value="Gal-3-0_sulfotransfrase"/>
</dbReference>
<evidence type="ECO:0000256" key="5">
    <source>
        <dbReference type="ARBA" id="ARBA00022968"/>
    </source>
</evidence>
<evidence type="ECO:0000256" key="3">
    <source>
        <dbReference type="ARBA" id="ARBA00022679"/>
    </source>
</evidence>
<keyword evidence="10" id="KW-0732">Signal</keyword>
<accession>A0ABY7G128</accession>
<evidence type="ECO:0000256" key="10">
    <source>
        <dbReference type="SAM" id="SignalP"/>
    </source>
</evidence>
<dbReference type="Proteomes" id="UP001164746">
    <property type="component" value="Chromosome 15"/>
</dbReference>
<keyword evidence="12" id="KW-1185">Reference proteome</keyword>
<proteinExistence type="inferred from homology"/>
<evidence type="ECO:0000256" key="4">
    <source>
        <dbReference type="ARBA" id="ARBA00022692"/>
    </source>
</evidence>
<evidence type="ECO:0000313" key="12">
    <source>
        <dbReference type="Proteomes" id="UP001164746"/>
    </source>
</evidence>
<keyword evidence="9" id="KW-0325">Glycoprotein</keyword>
<dbReference type="EMBL" id="CP111026">
    <property type="protein sequence ID" value="WAR27602.1"/>
    <property type="molecule type" value="Genomic_DNA"/>
</dbReference>
<evidence type="ECO:0000256" key="8">
    <source>
        <dbReference type="ARBA" id="ARBA00023136"/>
    </source>
</evidence>
<keyword evidence="3" id="KW-0808">Transferase</keyword>
<evidence type="ECO:0000256" key="2">
    <source>
        <dbReference type="ARBA" id="ARBA00008124"/>
    </source>
</evidence>
<comment type="subcellular location">
    <subcellularLocation>
        <location evidence="1">Golgi apparatus membrane</location>
        <topology evidence="1">Single-pass type II membrane protein</topology>
    </subcellularLocation>
</comment>
<feature type="signal peptide" evidence="10">
    <location>
        <begin position="1"/>
        <end position="20"/>
    </location>
</feature>
<keyword evidence="4" id="KW-0812">Transmembrane</keyword>
<reference evidence="11" key="1">
    <citation type="submission" date="2022-11" db="EMBL/GenBank/DDBJ databases">
        <title>Centuries of genome instability and evolution in soft-shell clam transmissible cancer (bioRxiv).</title>
        <authorList>
            <person name="Hart S.F.M."/>
            <person name="Yonemitsu M.A."/>
            <person name="Giersch R.M."/>
            <person name="Beal B.F."/>
            <person name="Arriagada G."/>
            <person name="Davis B.W."/>
            <person name="Ostrander E.A."/>
            <person name="Goff S.P."/>
            <person name="Metzger M.J."/>
        </authorList>
    </citation>
    <scope>NUCLEOTIDE SEQUENCE</scope>
    <source>
        <strain evidence="11">MELC-2E11</strain>
        <tissue evidence="11">Siphon/mantle</tissue>
    </source>
</reference>
<feature type="non-terminal residue" evidence="11">
    <location>
        <position position="625"/>
    </location>
</feature>
<organism evidence="11 12">
    <name type="scientific">Mya arenaria</name>
    <name type="common">Soft-shell clam</name>
    <dbReference type="NCBI Taxonomy" id="6604"/>
    <lineage>
        <taxon>Eukaryota</taxon>
        <taxon>Metazoa</taxon>
        <taxon>Spiralia</taxon>
        <taxon>Lophotrochozoa</taxon>
        <taxon>Mollusca</taxon>
        <taxon>Bivalvia</taxon>
        <taxon>Autobranchia</taxon>
        <taxon>Heteroconchia</taxon>
        <taxon>Euheterodonta</taxon>
        <taxon>Imparidentia</taxon>
        <taxon>Neoheterodontei</taxon>
        <taxon>Myida</taxon>
        <taxon>Myoidea</taxon>
        <taxon>Myidae</taxon>
        <taxon>Mya</taxon>
    </lineage>
</organism>
<gene>
    <name evidence="11" type="ORF">MAR_013306</name>
</gene>
<protein>
    <submittedName>
        <fullName evidence="11">G3ST1-like protein</fullName>
    </submittedName>
</protein>
<dbReference type="InterPro" id="IPR027417">
    <property type="entry name" value="P-loop_NTPase"/>
</dbReference>
<name>A0ABY7G128_MYAAR</name>
<keyword evidence="6" id="KW-1133">Transmembrane helix</keyword>
<dbReference type="SUPFAM" id="SSF52540">
    <property type="entry name" value="P-loop containing nucleoside triphosphate hydrolases"/>
    <property type="match status" value="1"/>
</dbReference>
<keyword evidence="8" id="KW-0472">Membrane</keyword>
<evidence type="ECO:0000313" key="11">
    <source>
        <dbReference type="EMBL" id="WAR27602.1"/>
    </source>
</evidence>